<sequence length="99" mass="11130">MVKVDAYLSEVKLAEMDLESDELVAERNLFKIKCKTFADKLSHSEMISERTSEITGSNLLLKVFFESKNNLKTSSINSLALEISVIKMILLTSASLVMR</sequence>
<dbReference type="Proteomes" id="UP000774326">
    <property type="component" value="Unassembled WGS sequence"/>
</dbReference>
<reference evidence="1" key="1">
    <citation type="journal article" date="2021" name="Open Biol.">
        <title>Shared evolutionary footprints suggest mitochondrial oxidative damage underlies multiple complex I losses in fungi.</title>
        <authorList>
            <person name="Schikora-Tamarit M.A."/>
            <person name="Marcet-Houben M."/>
            <person name="Nosek J."/>
            <person name="Gabaldon T."/>
        </authorList>
    </citation>
    <scope>NUCLEOTIDE SEQUENCE</scope>
    <source>
        <strain evidence="1">CBS2887</strain>
    </source>
</reference>
<keyword evidence="2" id="KW-1185">Reference proteome</keyword>
<reference evidence="1" key="2">
    <citation type="submission" date="2021-01" db="EMBL/GenBank/DDBJ databases">
        <authorList>
            <person name="Schikora-Tamarit M.A."/>
        </authorList>
    </citation>
    <scope>NUCLEOTIDE SEQUENCE</scope>
    <source>
        <strain evidence="1">CBS2887</strain>
    </source>
</reference>
<evidence type="ECO:0000313" key="1">
    <source>
        <dbReference type="EMBL" id="KAH3678179.1"/>
    </source>
</evidence>
<evidence type="ECO:0000313" key="2">
    <source>
        <dbReference type="Proteomes" id="UP000774326"/>
    </source>
</evidence>
<dbReference type="EMBL" id="JAEUBG010005133">
    <property type="protein sequence ID" value="KAH3678179.1"/>
    <property type="molecule type" value="Genomic_DNA"/>
</dbReference>
<dbReference type="AlphaFoldDB" id="A0A9P8PVT0"/>
<comment type="caution">
    <text evidence="1">The sequence shown here is derived from an EMBL/GenBank/DDBJ whole genome shotgun (WGS) entry which is preliminary data.</text>
</comment>
<organism evidence="1 2">
    <name type="scientific">Wickerhamomyces pijperi</name>
    <name type="common">Yeast</name>
    <name type="synonym">Pichia pijperi</name>
    <dbReference type="NCBI Taxonomy" id="599730"/>
    <lineage>
        <taxon>Eukaryota</taxon>
        <taxon>Fungi</taxon>
        <taxon>Dikarya</taxon>
        <taxon>Ascomycota</taxon>
        <taxon>Saccharomycotina</taxon>
        <taxon>Saccharomycetes</taxon>
        <taxon>Phaffomycetales</taxon>
        <taxon>Wickerhamomycetaceae</taxon>
        <taxon>Wickerhamomyces</taxon>
    </lineage>
</organism>
<accession>A0A9P8PVT0</accession>
<proteinExistence type="predicted"/>
<protein>
    <submittedName>
        <fullName evidence="1">Uncharacterized protein</fullName>
    </submittedName>
</protein>
<name>A0A9P8PVT0_WICPI</name>
<gene>
    <name evidence="1" type="ORF">WICPIJ_008914</name>
</gene>